<reference evidence="1 2" key="1">
    <citation type="submission" date="2019-01" db="EMBL/GenBank/DDBJ databases">
        <title>Vibrio BEI176 sp. nov, a marine bacterium isolated from China: eastern marignal seas.</title>
        <authorList>
            <person name="Li B."/>
        </authorList>
    </citation>
    <scope>NUCLEOTIDE SEQUENCE [LARGE SCALE GENOMIC DNA]</scope>
    <source>
        <strain evidence="1 2">BEI176</strain>
    </source>
</reference>
<sequence>MNKLKQIFKDLVATTRRQWLAEMVYKYGVRTPSTWSTLGYGSKAEFEQDLRQSVKEDDKQTAVSSSL</sequence>
<dbReference type="EMBL" id="SATR01000008">
    <property type="protein sequence ID" value="TFH92195.1"/>
    <property type="molecule type" value="Genomic_DNA"/>
</dbReference>
<protein>
    <submittedName>
        <fullName evidence="1">Uncharacterized protein</fullName>
    </submittedName>
</protein>
<dbReference type="AlphaFoldDB" id="A0A4Y8WHY6"/>
<dbReference type="Proteomes" id="UP000297753">
    <property type="component" value="Unassembled WGS sequence"/>
</dbReference>
<keyword evidence="2" id="KW-1185">Reference proteome</keyword>
<proteinExistence type="predicted"/>
<evidence type="ECO:0000313" key="1">
    <source>
        <dbReference type="EMBL" id="TFH92195.1"/>
    </source>
</evidence>
<gene>
    <name evidence="1" type="ORF">ELS82_07205</name>
</gene>
<evidence type="ECO:0000313" key="2">
    <source>
        <dbReference type="Proteomes" id="UP000297753"/>
    </source>
</evidence>
<comment type="caution">
    <text evidence="1">The sequence shown here is derived from an EMBL/GenBank/DDBJ whole genome shotgun (WGS) entry which is preliminary data.</text>
</comment>
<name>A0A4Y8WHY6_9VIBR</name>
<dbReference type="RefSeq" id="WP_134834893.1">
    <property type="nucleotide sequence ID" value="NZ_SATR01000008.1"/>
</dbReference>
<accession>A0A4Y8WHY6</accession>
<dbReference type="OrthoDB" id="5906578at2"/>
<organism evidence="1 2">
    <name type="scientific">Vibrio ouci</name>
    <dbReference type="NCBI Taxonomy" id="2499078"/>
    <lineage>
        <taxon>Bacteria</taxon>
        <taxon>Pseudomonadati</taxon>
        <taxon>Pseudomonadota</taxon>
        <taxon>Gammaproteobacteria</taxon>
        <taxon>Vibrionales</taxon>
        <taxon>Vibrionaceae</taxon>
        <taxon>Vibrio</taxon>
    </lineage>
</organism>